<evidence type="ECO:0000313" key="2">
    <source>
        <dbReference type="Proteomes" id="UP000789759"/>
    </source>
</evidence>
<name>A0A9N9JAY3_9GLOM</name>
<comment type="caution">
    <text evidence="1">The sequence shown here is derived from an EMBL/GenBank/DDBJ whole genome shotgun (WGS) entry which is preliminary data.</text>
</comment>
<sequence>MVVVEDIQNITFSREFPPGNRLVISFSCSITTHSILFPFQPLADFWLFRQLIFKQLNKISNCYNKNCFLCGSNRLGFLAKYLFTHMKSVMKPHFNIKKVYKYLKKTHAYGCNKSIPGKTREILHRRVSAAVRDCIQSKKPCTSGVPCYQFGKRCTSGVPDVPCNQSTGEKVSYIFPDFHPRFKQSDNFVNYSPETFKYYETKLRVKRDECKNNRTESVQFENTNAEDVEIIEAEKNGQFENNNLENVEIIDAEDDQFEIANAEYIEIIEAENIYPVHYKEFLAQMSKLNCLMHQDISLLDQDKHDKDQRPDPKDEKEK</sequence>
<dbReference type="AlphaFoldDB" id="A0A9N9JAY3"/>
<gene>
    <name evidence="1" type="ORF">CPELLU_LOCUS15847</name>
</gene>
<protein>
    <submittedName>
        <fullName evidence="1">17544_t:CDS:1</fullName>
    </submittedName>
</protein>
<proteinExistence type="predicted"/>
<accession>A0A9N9JAY3</accession>
<dbReference type="Proteomes" id="UP000789759">
    <property type="component" value="Unassembled WGS sequence"/>
</dbReference>
<reference evidence="1" key="1">
    <citation type="submission" date="2021-06" db="EMBL/GenBank/DDBJ databases">
        <authorList>
            <person name="Kallberg Y."/>
            <person name="Tangrot J."/>
            <person name="Rosling A."/>
        </authorList>
    </citation>
    <scope>NUCLEOTIDE SEQUENCE</scope>
    <source>
        <strain evidence="1">FL966</strain>
    </source>
</reference>
<dbReference type="EMBL" id="CAJVQA010021757">
    <property type="protein sequence ID" value="CAG8770529.1"/>
    <property type="molecule type" value="Genomic_DNA"/>
</dbReference>
<evidence type="ECO:0000313" key="1">
    <source>
        <dbReference type="EMBL" id="CAG8770529.1"/>
    </source>
</evidence>
<keyword evidence="2" id="KW-1185">Reference proteome</keyword>
<organism evidence="1 2">
    <name type="scientific">Cetraspora pellucida</name>
    <dbReference type="NCBI Taxonomy" id="1433469"/>
    <lineage>
        <taxon>Eukaryota</taxon>
        <taxon>Fungi</taxon>
        <taxon>Fungi incertae sedis</taxon>
        <taxon>Mucoromycota</taxon>
        <taxon>Glomeromycotina</taxon>
        <taxon>Glomeromycetes</taxon>
        <taxon>Diversisporales</taxon>
        <taxon>Gigasporaceae</taxon>
        <taxon>Cetraspora</taxon>
    </lineage>
</organism>